<dbReference type="AlphaFoldDB" id="A0A6P1DSE2"/>
<gene>
    <name evidence="2" type="ORF">G3480_09135</name>
</gene>
<name>A0A6P1DSE2_9GAMM</name>
<keyword evidence="3" id="KW-1185">Reference proteome</keyword>
<organism evidence="2 3">
    <name type="scientific">Thiorhodococcus mannitoliphagus</name>
    <dbReference type="NCBI Taxonomy" id="329406"/>
    <lineage>
        <taxon>Bacteria</taxon>
        <taxon>Pseudomonadati</taxon>
        <taxon>Pseudomonadota</taxon>
        <taxon>Gammaproteobacteria</taxon>
        <taxon>Chromatiales</taxon>
        <taxon>Chromatiaceae</taxon>
        <taxon>Thiorhodococcus</taxon>
    </lineage>
</organism>
<comment type="caution">
    <text evidence="2">The sequence shown here is derived from an EMBL/GenBank/DDBJ whole genome shotgun (WGS) entry which is preliminary data.</text>
</comment>
<evidence type="ECO:0000313" key="2">
    <source>
        <dbReference type="EMBL" id="NEX20470.1"/>
    </source>
</evidence>
<evidence type="ECO:0000313" key="3">
    <source>
        <dbReference type="Proteomes" id="UP000471640"/>
    </source>
</evidence>
<evidence type="ECO:0000256" key="1">
    <source>
        <dbReference type="SAM" id="Phobius"/>
    </source>
</evidence>
<keyword evidence="1" id="KW-0812">Transmembrane</keyword>
<dbReference type="EMBL" id="JAAIJR010000029">
    <property type="protein sequence ID" value="NEX20470.1"/>
    <property type="molecule type" value="Genomic_DNA"/>
</dbReference>
<protein>
    <submittedName>
        <fullName evidence="2">Uncharacterized protein</fullName>
    </submittedName>
</protein>
<reference evidence="2 3" key="2">
    <citation type="submission" date="2020-02" db="EMBL/GenBank/DDBJ databases">
        <title>Genome sequences of Thiorhodococcus mannitoliphagus and Thiorhodococcus minor, purple sulfur photosynthetic bacteria in the gammaproteobacterial family, Chromatiaceae.</title>
        <authorList>
            <person name="Aviles F.A."/>
            <person name="Meyer T.E."/>
            <person name="Kyndt J.A."/>
        </authorList>
    </citation>
    <scope>NUCLEOTIDE SEQUENCE [LARGE SCALE GENOMIC DNA]</scope>
    <source>
        <strain evidence="2 3">DSM 18266</strain>
    </source>
</reference>
<dbReference type="InterPro" id="IPR054213">
    <property type="entry name" value="DUF6920"/>
</dbReference>
<keyword evidence="1" id="KW-1133">Transmembrane helix</keyword>
<accession>A0A6P1DSE2</accession>
<proteinExistence type="predicted"/>
<dbReference type="RefSeq" id="WP_164653569.1">
    <property type="nucleotide sequence ID" value="NZ_JAAIJR010000029.1"/>
</dbReference>
<sequence>MFLVVVLPLVFLITVVPILIMLYGITRWQTETAKTQRRLEATRGQIGVRTFAAEEIEALPEPVKRYFQTVLTPSQPVVAVAEIGQTGEMRLDLEREDWTGLAAEQTTFTERPGFTWDARVRRAPGVQVFVRDSYIAGEGALKAALFGLLPVANQKDSETMARAELARFLAEAPWYPTKLLPSQGVRWTAIDDGAARATLSDGELEVSAIFSFDEDGVIRSVRSEDRSRMEGDRLVATPWEGRFWGYEPKSGMRIPTQAEAAWVTPEGSQPYWRGRVADILYKFAP</sequence>
<feature type="transmembrane region" description="Helical" evidence="1">
    <location>
        <begin position="6"/>
        <end position="25"/>
    </location>
</feature>
<dbReference type="Proteomes" id="UP000471640">
    <property type="component" value="Unassembled WGS sequence"/>
</dbReference>
<reference evidence="3" key="1">
    <citation type="journal article" date="2020" name="Microbiol. Resour. Announc.">
        <title>Draft Genome Sequences of Thiorhodococcus mannitoliphagus and Thiorhodococcus minor, Purple Sulfur Photosynthetic Bacteria in the Gammaproteobacterial Family Chromatiaceae.</title>
        <authorList>
            <person name="Aviles F.A."/>
            <person name="Meyer T.E."/>
            <person name="Kyndt J.A."/>
        </authorList>
    </citation>
    <scope>NUCLEOTIDE SEQUENCE [LARGE SCALE GENOMIC DNA]</scope>
    <source>
        <strain evidence="3">DSM 18266</strain>
    </source>
</reference>
<keyword evidence="1" id="KW-0472">Membrane</keyword>
<dbReference type="Pfam" id="PF21900">
    <property type="entry name" value="DUF6920"/>
    <property type="match status" value="1"/>
</dbReference>